<reference evidence="2" key="1">
    <citation type="submission" date="2020-10" db="EMBL/GenBank/DDBJ databases">
        <authorList>
            <person name="Gilroy R."/>
        </authorList>
    </citation>
    <scope>NUCLEOTIDE SEQUENCE</scope>
    <source>
        <strain evidence="2">CHK195-26880</strain>
    </source>
</reference>
<feature type="transmembrane region" description="Helical" evidence="1">
    <location>
        <begin position="186"/>
        <end position="211"/>
    </location>
</feature>
<evidence type="ECO:0008006" key="4">
    <source>
        <dbReference type="Google" id="ProtNLM"/>
    </source>
</evidence>
<feature type="transmembrane region" description="Helical" evidence="1">
    <location>
        <begin position="47"/>
        <end position="66"/>
    </location>
</feature>
<name>A0A9D1GAD2_9FIRM</name>
<comment type="caution">
    <text evidence="2">The sequence shown here is derived from an EMBL/GenBank/DDBJ whole genome shotgun (WGS) entry which is preliminary data.</text>
</comment>
<protein>
    <recommendedName>
        <fullName evidence="4">Sporulation integral membrane protein YlbJ</fullName>
    </recommendedName>
</protein>
<feature type="transmembrane region" description="Helical" evidence="1">
    <location>
        <begin position="284"/>
        <end position="302"/>
    </location>
</feature>
<evidence type="ECO:0000313" key="3">
    <source>
        <dbReference type="Proteomes" id="UP000886833"/>
    </source>
</evidence>
<evidence type="ECO:0000313" key="2">
    <source>
        <dbReference type="EMBL" id="HIT37520.1"/>
    </source>
</evidence>
<feature type="transmembrane region" description="Helical" evidence="1">
    <location>
        <begin position="223"/>
        <end position="242"/>
    </location>
</feature>
<dbReference type="EMBL" id="DVKQ01000046">
    <property type="protein sequence ID" value="HIT37520.1"/>
    <property type="molecule type" value="Genomic_DNA"/>
</dbReference>
<feature type="transmembrane region" description="Helical" evidence="1">
    <location>
        <begin position="117"/>
        <end position="140"/>
    </location>
</feature>
<feature type="transmembrane region" description="Helical" evidence="1">
    <location>
        <begin position="146"/>
        <end position="165"/>
    </location>
</feature>
<accession>A0A9D1GAD2</accession>
<feature type="transmembrane region" description="Helical" evidence="1">
    <location>
        <begin position="7"/>
        <end position="27"/>
    </location>
</feature>
<dbReference type="AlphaFoldDB" id="A0A9D1GAD2"/>
<keyword evidence="1" id="KW-1133">Transmembrane helix</keyword>
<evidence type="ECO:0000256" key="1">
    <source>
        <dbReference type="SAM" id="Phobius"/>
    </source>
</evidence>
<reference evidence="2" key="2">
    <citation type="journal article" date="2021" name="PeerJ">
        <title>Extensive microbial diversity within the chicken gut microbiome revealed by metagenomics and culture.</title>
        <authorList>
            <person name="Gilroy R."/>
            <person name="Ravi A."/>
            <person name="Getino M."/>
            <person name="Pursley I."/>
            <person name="Horton D.L."/>
            <person name="Alikhan N.F."/>
            <person name="Baker D."/>
            <person name="Gharbi K."/>
            <person name="Hall N."/>
            <person name="Watson M."/>
            <person name="Adriaenssens E.M."/>
            <person name="Foster-Nyarko E."/>
            <person name="Jarju S."/>
            <person name="Secka A."/>
            <person name="Antonio M."/>
            <person name="Oren A."/>
            <person name="Chaudhuri R.R."/>
            <person name="La Ragione R."/>
            <person name="Hildebrand F."/>
            <person name="Pallen M.J."/>
        </authorList>
    </citation>
    <scope>NUCLEOTIDE SEQUENCE</scope>
    <source>
        <strain evidence="2">CHK195-26880</strain>
    </source>
</reference>
<feature type="transmembrane region" description="Helical" evidence="1">
    <location>
        <begin position="254"/>
        <end position="272"/>
    </location>
</feature>
<keyword evidence="1" id="KW-0812">Transmembrane</keyword>
<sequence length="303" mass="33924">MKRKYQELLAVLIILFLYLGIFINPSLIIESGITSINIFKTKLFPSIFPFFVLASLSLELGIASKISNKLNPIFKRLFHVEGNSSFIILVSIISGFPSGSKYITESLKDKTINKDTANYLLTFTHFANPLFILGTCGLVLNSISLAYKILIIQIISNIILGIILRPKEIITSKSKNNYQSKSFLEALPKAINSAIKVLLFMLGSITFFMFFSKLLTSSLSLSPFFKTIITGILDMTSGISLVNSINTTTYIKGLLVLTFITFGSFSVHLQVLNNIKEEDLDYKYFFLGRIIETAVALLIYIIF</sequence>
<organism evidence="2 3">
    <name type="scientific">Candidatus Onthousia faecipullorum</name>
    <dbReference type="NCBI Taxonomy" id="2840887"/>
    <lineage>
        <taxon>Bacteria</taxon>
        <taxon>Bacillati</taxon>
        <taxon>Bacillota</taxon>
        <taxon>Bacilli</taxon>
        <taxon>Candidatus Onthousia</taxon>
    </lineage>
</organism>
<gene>
    <name evidence="2" type="ORF">IAB59_03460</name>
</gene>
<dbReference type="Proteomes" id="UP000886833">
    <property type="component" value="Unassembled WGS sequence"/>
</dbReference>
<keyword evidence="1" id="KW-0472">Membrane</keyword>
<proteinExistence type="predicted"/>